<name>A0AAU9PKE1_9ASTR</name>
<keyword evidence="6" id="KW-1185">Reference proteome</keyword>
<dbReference type="Proteomes" id="UP001157418">
    <property type="component" value="Unassembled WGS sequence"/>
</dbReference>
<dbReference type="GO" id="GO:0030150">
    <property type="term" value="P:protein import into mitochondrial matrix"/>
    <property type="evidence" value="ECO:0007669"/>
    <property type="project" value="TreeGrafter"/>
</dbReference>
<dbReference type="Pfam" id="PF02466">
    <property type="entry name" value="Tim17"/>
    <property type="match status" value="1"/>
</dbReference>
<dbReference type="GO" id="GO:0005744">
    <property type="term" value="C:TIM23 mitochondrial import inner membrane translocase complex"/>
    <property type="evidence" value="ECO:0007669"/>
    <property type="project" value="TreeGrafter"/>
</dbReference>
<reference evidence="5 6" key="1">
    <citation type="submission" date="2022-01" db="EMBL/GenBank/DDBJ databases">
        <authorList>
            <person name="Xiong W."/>
            <person name="Schranz E."/>
        </authorList>
    </citation>
    <scope>NUCLEOTIDE SEQUENCE [LARGE SCALE GENOMIC DNA]</scope>
</reference>
<proteinExistence type="predicted"/>
<evidence type="ECO:0000256" key="4">
    <source>
        <dbReference type="ARBA" id="ARBA00023136"/>
    </source>
</evidence>
<keyword evidence="2" id="KW-0812">Transmembrane</keyword>
<sequence length="96" mass="10021">MKLRVNRILNASGHAGPTIGNRACVIGLLYTGMECGMVKARDVDDIINSAVAGLATTTLYKEAVGPKSVVVAGSIGGIAVGLVVTRKRILKRYVPI</sequence>
<evidence type="ECO:0000256" key="3">
    <source>
        <dbReference type="ARBA" id="ARBA00022989"/>
    </source>
</evidence>
<evidence type="ECO:0000256" key="2">
    <source>
        <dbReference type="ARBA" id="ARBA00022692"/>
    </source>
</evidence>
<dbReference type="PANTHER" id="PTHR15371">
    <property type="entry name" value="TIM23"/>
    <property type="match status" value="1"/>
</dbReference>
<evidence type="ECO:0000313" key="5">
    <source>
        <dbReference type="EMBL" id="CAH1450549.1"/>
    </source>
</evidence>
<protein>
    <submittedName>
        <fullName evidence="5">Uncharacterized protein</fullName>
    </submittedName>
</protein>
<evidence type="ECO:0000313" key="6">
    <source>
        <dbReference type="Proteomes" id="UP001157418"/>
    </source>
</evidence>
<dbReference type="InterPro" id="IPR045238">
    <property type="entry name" value="Tim23-like"/>
</dbReference>
<keyword evidence="3" id="KW-1133">Transmembrane helix</keyword>
<evidence type="ECO:0000256" key="1">
    <source>
        <dbReference type="ARBA" id="ARBA00004141"/>
    </source>
</evidence>
<comment type="caution">
    <text evidence="5">The sequence shown here is derived from an EMBL/GenBank/DDBJ whole genome shotgun (WGS) entry which is preliminary data.</text>
</comment>
<accession>A0AAU9PKE1</accession>
<dbReference type="GO" id="GO:0008320">
    <property type="term" value="F:protein transmembrane transporter activity"/>
    <property type="evidence" value="ECO:0007669"/>
    <property type="project" value="TreeGrafter"/>
</dbReference>
<gene>
    <name evidence="5" type="ORF">LVIROSA_LOCUS35972</name>
</gene>
<dbReference type="AlphaFoldDB" id="A0AAU9PKE1"/>
<dbReference type="EMBL" id="CAKMRJ010005634">
    <property type="protein sequence ID" value="CAH1450549.1"/>
    <property type="molecule type" value="Genomic_DNA"/>
</dbReference>
<keyword evidence="4" id="KW-0472">Membrane</keyword>
<organism evidence="5 6">
    <name type="scientific">Lactuca virosa</name>
    <dbReference type="NCBI Taxonomy" id="75947"/>
    <lineage>
        <taxon>Eukaryota</taxon>
        <taxon>Viridiplantae</taxon>
        <taxon>Streptophyta</taxon>
        <taxon>Embryophyta</taxon>
        <taxon>Tracheophyta</taxon>
        <taxon>Spermatophyta</taxon>
        <taxon>Magnoliopsida</taxon>
        <taxon>eudicotyledons</taxon>
        <taxon>Gunneridae</taxon>
        <taxon>Pentapetalae</taxon>
        <taxon>asterids</taxon>
        <taxon>campanulids</taxon>
        <taxon>Asterales</taxon>
        <taxon>Asteraceae</taxon>
        <taxon>Cichorioideae</taxon>
        <taxon>Cichorieae</taxon>
        <taxon>Lactucinae</taxon>
        <taxon>Lactuca</taxon>
    </lineage>
</organism>
<dbReference type="PANTHER" id="PTHR15371:SF0">
    <property type="entry name" value="SD19278P"/>
    <property type="match status" value="1"/>
</dbReference>
<comment type="subcellular location">
    <subcellularLocation>
        <location evidence="1">Membrane</location>
        <topology evidence="1">Multi-pass membrane protein</topology>
    </subcellularLocation>
</comment>